<evidence type="ECO:0000313" key="2">
    <source>
        <dbReference type="EMBL" id="PKT70468.1"/>
    </source>
</evidence>
<dbReference type="Proteomes" id="UP000236178">
    <property type="component" value="Unassembled WGS sequence"/>
</dbReference>
<dbReference type="AlphaFoldDB" id="A0A2I0SKJ6"/>
<evidence type="ECO:0000256" key="1">
    <source>
        <dbReference type="SAM" id="Coils"/>
    </source>
</evidence>
<dbReference type="OrthoDB" id="4069919at2"/>
<protein>
    <submittedName>
        <fullName evidence="2">Uncharacterized protein</fullName>
    </submittedName>
</protein>
<comment type="caution">
    <text evidence="2">The sequence shown here is derived from an EMBL/GenBank/DDBJ whole genome shotgun (WGS) entry which is preliminary data.</text>
</comment>
<keyword evidence="1" id="KW-0175">Coiled coil</keyword>
<sequence length="272" mass="29809">MHPIRFSAVRSHGIHVFHHLPGGDVTVSRHWPGLFEEWPEGKTPFSEWAVNNNNMEEVAVYVGLVWRLTAGLARYAIPAYYRDDVARKLGREPVLVDWEYEVDAGRLTAESRDRGFVPGRSAVAVRPRPTAREVENAGRAGLFPLATPRDLVSVLHAVIFDASSEITVFAVPPGAGRLERLTAALRGPVRPTLGDVLGDDGIFLDLTIGSDLGNYDSVVVASRSDLLSPLTDLAADCARRVESYEQRLDELRGVSDFLRAMPELAGVDLDAS</sequence>
<dbReference type="RefSeq" id="WP_103551640.1">
    <property type="nucleotide sequence ID" value="NZ_JBHJSK010000008.1"/>
</dbReference>
<evidence type="ECO:0000313" key="3">
    <source>
        <dbReference type="Proteomes" id="UP000236178"/>
    </source>
</evidence>
<reference evidence="2 3" key="1">
    <citation type="submission" date="2017-12" db="EMBL/GenBank/DDBJ databases">
        <title>Streptomyces populusis sp. nov., a novel endophytic actinobacterium isolated from stems of Populus adenopoda Maxim.</title>
        <authorList>
            <person name="Wang Z."/>
        </authorList>
    </citation>
    <scope>NUCLEOTIDE SEQUENCE [LARGE SCALE GENOMIC DNA]</scope>
    <source>
        <strain evidence="2 3">A249</strain>
    </source>
</reference>
<dbReference type="EMBL" id="PJOS01000050">
    <property type="protein sequence ID" value="PKT70468.1"/>
    <property type="molecule type" value="Genomic_DNA"/>
</dbReference>
<name>A0A2I0SKJ6_9ACTN</name>
<organism evidence="2 3">
    <name type="scientific">Streptomyces populi</name>
    <dbReference type="NCBI Taxonomy" id="2058924"/>
    <lineage>
        <taxon>Bacteria</taxon>
        <taxon>Bacillati</taxon>
        <taxon>Actinomycetota</taxon>
        <taxon>Actinomycetes</taxon>
        <taxon>Kitasatosporales</taxon>
        <taxon>Streptomycetaceae</taxon>
        <taxon>Streptomyces</taxon>
    </lineage>
</organism>
<proteinExistence type="predicted"/>
<gene>
    <name evidence="2" type="ORF">CW362_24235</name>
</gene>
<keyword evidence="3" id="KW-1185">Reference proteome</keyword>
<accession>A0A2I0SKJ6</accession>
<feature type="coiled-coil region" evidence="1">
    <location>
        <begin position="234"/>
        <end position="261"/>
    </location>
</feature>